<organism evidence="4 5">
    <name type="scientific">Acaulospora morrowiae</name>
    <dbReference type="NCBI Taxonomy" id="94023"/>
    <lineage>
        <taxon>Eukaryota</taxon>
        <taxon>Fungi</taxon>
        <taxon>Fungi incertae sedis</taxon>
        <taxon>Mucoromycota</taxon>
        <taxon>Glomeromycotina</taxon>
        <taxon>Glomeromycetes</taxon>
        <taxon>Diversisporales</taxon>
        <taxon>Acaulosporaceae</taxon>
        <taxon>Acaulospora</taxon>
    </lineage>
</organism>
<dbReference type="PANTHER" id="PTHR43591:SF24">
    <property type="entry name" value="2-METHOXY-6-POLYPRENYL-1,4-BENZOQUINOL METHYLASE, MITOCHONDRIAL"/>
    <property type="match status" value="1"/>
</dbReference>
<dbReference type="OrthoDB" id="5597783at2759"/>
<evidence type="ECO:0000313" key="5">
    <source>
        <dbReference type="Proteomes" id="UP000789342"/>
    </source>
</evidence>
<name>A0A9N8Z9Z2_9GLOM</name>
<feature type="region of interest" description="Disordered" evidence="1">
    <location>
        <begin position="509"/>
        <end position="541"/>
    </location>
</feature>
<feature type="region of interest" description="Disordered" evidence="1">
    <location>
        <begin position="592"/>
        <end position="628"/>
    </location>
</feature>
<dbReference type="PANTHER" id="PTHR43591">
    <property type="entry name" value="METHYLTRANSFERASE"/>
    <property type="match status" value="1"/>
</dbReference>
<evidence type="ECO:0000256" key="1">
    <source>
        <dbReference type="SAM" id="MobiDB-lite"/>
    </source>
</evidence>
<dbReference type="InterPro" id="IPR041698">
    <property type="entry name" value="Methyltransf_25"/>
</dbReference>
<feature type="domain" description="GDS1 winged helix" evidence="3">
    <location>
        <begin position="355"/>
        <end position="445"/>
    </location>
</feature>
<dbReference type="Pfam" id="PF25318">
    <property type="entry name" value="WHD_GDS1"/>
    <property type="match status" value="1"/>
</dbReference>
<accession>A0A9N8Z9Z2</accession>
<feature type="compositionally biased region" description="Basic and acidic residues" evidence="1">
    <location>
        <begin position="609"/>
        <end position="620"/>
    </location>
</feature>
<dbReference type="Pfam" id="PF13649">
    <property type="entry name" value="Methyltransf_25"/>
    <property type="match status" value="1"/>
</dbReference>
<dbReference type="GO" id="GO:0008168">
    <property type="term" value="F:methyltransferase activity"/>
    <property type="evidence" value="ECO:0007669"/>
    <property type="project" value="TreeGrafter"/>
</dbReference>
<keyword evidence="5" id="KW-1185">Reference proteome</keyword>
<dbReference type="AlphaFoldDB" id="A0A9N8Z9Z2"/>
<sequence>MNPCTPPTRERGDDDLSFMEQFRYINGRRYHNVENVSYFLPNDNEEADRQCMQHYLIRHIWNGNFSSPVMERLTSGHANVLDVGCGSGSWILDVSSTYPSSTFVGVDISNMWKNLKDTTSNAGFLVHNLVQGVPFPEGIMDFIHVRFMGHSFSESRRIKLINELIRVCKSGGWIEIMDVECVPTNVGPTTRLLVNSCDYLLTIPSLPLSSSYISSTSHSFSFSHPVIQFHKSKGCNIPLAEDLEGCLEHNDQVTDVRIEKKQTPLGNWGGKVGDIALLEFNHLFKAYKAFLAPYMNLDDEQYQQLIKEHSRQVNKYKTSFQTFRIYGRKSAPIQDKRSVKQLVEEIYSLIHPTIHPLDASDRVLVAIIKALIAIKNEPTNPRQLATCIQKYGFTTLGGSTPYATVSGHISTHFTRVRQKVVPRPILGKIHHPTLKNKINYYLLDPDNILRNLLTQHFPSPGVVSSSSSPYTITAPTTVHSQHQQPISPPTSPQSSNYQDSVVLIENPQQTSVVGSPCQSDEGSPSHHHRFHASPPINKRNDGFRTFTPDIAENVYSDRSTSQEQQLQQTMNNETLMYTGYNDHEMEITSTGSFDEMDPLISPSGKKRRASENGDRRDTTRPRNMPRPTPVFLTFPQYFLSNHNQQQTRNPCQPRVPLTPEIYLSNINGLEVFVTNVKVSGNENEVRLIRRVDTNCVDRWSLLSAGGRKPRNSDQRWITLEDAQSLAAKLDIEKSLGLFLDPRLYDYFDIDLDLPASSGACCGPLAGFAYWFQCVNPKKIFLG</sequence>
<feature type="region of interest" description="Disordered" evidence="1">
    <location>
        <begin position="476"/>
        <end position="496"/>
    </location>
</feature>
<evidence type="ECO:0000259" key="2">
    <source>
        <dbReference type="Pfam" id="PF13649"/>
    </source>
</evidence>
<proteinExistence type="predicted"/>
<dbReference type="EMBL" id="CAJVPV010001019">
    <property type="protein sequence ID" value="CAG8483439.1"/>
    <property type="molecule type" value="Genomic_DNA"/>
</dbReference>
<comment type="caution">
    <text evidence="4">The sequence shown here is derived from an EMBL/GenBank/DDBJ whole genome shotgun (WGS) entry which is preliminary data.</text>
</comment>
<feature type="compositionally biased region" description="Polar residues" evidence="1">
    <location>
        <begin position="509"/>
        <end position="522"/>
    </location>
</feature>
<dbReference type="InterPro" id="IPR057511">
    <property type="entry name" value="WH_GDS1"/>
</dbReference>
<protein>
    <submittedName>
        <fullName evidence="4">17738_t:CDS:1</fullName>
    </submittedName>
</protein>
<dbReference type="CDD" id="cd02440">
    <property type="entry name" value="AdoMet_MTases"/>
    <property type="match status" value="1"/>
</dbReference>
<feature type="domain" description="Methyltransferase" evidence="2">
    <location>
        <begin position="80"/>
        <end position="172"/>
    </location>
</feature>
<dbReference type="SUPFAM" id="SSF53335">
    <property type="entry name" value="S-adenosyl-L-methionine-dependent methyltransferases"/>
    <property type="match status" value="1"/>
</dbReference>
<reference evidence="4" key="1">
    <citation type="submission" date="2021-06" db="EMBL/GenBank/DDBJ databases">
        <authorList>
            <person name="Kallberg Y."/>
            <person name="Tangrot J."/>
            <person name="Rosling A."/>
        </authorList>
    </citation>
    <scope>NUCLEOTIDE SEQUENCE</scope>
    <source>
        <strain evidence="4">CL551</strain>
    </source>
</reference>
<evidence type="ECO:0000259" key="3">
    <source>
        <dbReference type="Pfam" id="PF25318"/>
    </source>
</evidence>
<dbReference type="InterPro" id="IPR029063">
    <property type="entry name" value="SAM-dependent_MTases_sf"/>
</dbReference>
<evidence type="ECO:0000313" key="4">
    <source>
        <dbReference type="EMBL" id="CAG8483439.1"/>
    </source>
</evidence>
<dbReference type="Proteomes" id="UP000789342">
    <property type="component" value="Unassembled WGS sequence"/>
</dbReference>
<dbReference type="Gene3D" id="3.40.50.150">
    <property type="entry name" value="Vaccinia Virus protein VP39"/>
    <property type="match status" value="1"/>
</dbReference>
<gene>
    <name evidence="4" type="ORF">AMORRO_LOCUS2420</name>
</gene>